<evidence type="ECO:0000313" key="17">
    <source>
        <dbReference type="EMBL" id="MDQ0350639.1"/>
    </source>
</evidence>
<evidence type="ECO:0000256" key="3">
    <source>
        <dbReference type="ARBA" id="ARBA00014919"/>
    </source>
</evidence>
<comment type="caution">
    <text evidence="17">The sequence shown here is derived from an EMBL/GenBank/DDBJ whole genome shotgun (WGS) entry which is preliminary data.</text>
</comment>
<keyword evidence="5" id="KW-1003">Cell membrane</keyword>
<dbReference type="EMBL" id="JAUSUP010000001">
    <property type="protein sequence ID" value="MDQ0350639.1"/>
    <property type="molecule type" value="Genomic_DNA"/>
</dbReference>
<evidence type="ECO:0000256" key="6">
    <source>
        <dbReference type="ARBA" id="ARBA00022741"/>
    </source>
</evidence>
<dbReference type="RefSeq" id="WP_307065668.1">
    <property type="nucleotide sequence ID" value="NZ_JAUSUP010000001.1"/>
</dbReference>
<feature type="region of interest" description="Disordered" evidence="14">
    <location>
        <begin position="61"/>
        <end position="88"/>
    </location>
</feature>
<evidence type="ECO:0000259" key="16">
    <source>
        <dbReference type="SMART" id="SM00962"/>
    </source>
</evidence>
<dbReference type="Gene3D" id="1.20.120.1380">
    <property type="entry name" value="Flagellar FlhF biosynthesis protein, N domain"/>
    <property type="match status" value="1"/>
</dbReference>
<dbReference type="NCBIfam" id="TIGR03499">
    <property type="entry name" value="FlhF"/>
    <property type="match status" value="1"/>
</dbReference>
<keyword evidence="17" id="KW-0966">Cell projection</keyword>
<comment type="function">
    <text evidence="12">Necessary for flagellar biosynthesis. May be involved in translocation of the flagellum.</text>
</comment>
<keyword evidence="17" id="KW-0282">Flagellum</keyword>
<keyword evidence="17" id="KW-0969">Cilium</keyword>
<evidence type="ECO:0000256" key="5">
    <source>
        <dbReference type="ARBA" id="ARBA00022475"/>
    </source>
</evidence>
<name>A0ABU0DQB8_9BACI</name>
<feature type="domain" description="AAA+ ATPase" evidence="15">
    <location>
        <begin position="180"/>
        <end position="351"/>
    </location>
</feature>
<dbReference type="InterPro" id="IPR047040">
    <property type="entry name" value="FlhF__GTPase_dom"/>
</dbReference>
<evidence type="ECO:0000256" key="11">
    <source>
        <dbReference type="ARBA" id="ARBA00023225"/>
    </source>
</evidence>
<proteinExistence type="inferred from homology"/>
<dbReference type="CDD" id="cd17873">
    <property type="entry name" value="FlhF"/>
    <property type="match status" value="1"/>
</dbReference>
<dbReference type="PANTHER" id="PTHR43134">
    <property type="entry name" value="SIGNAL RECOGNITION PARTICLE RECEPTOR SUBUNIT ALPHA"/>
    <property type="match status" value="1"/>
</dbReference>
<keyword evidence="9" id="KW-0342">GTP-binding</keyword>
<comment type="subcellular location">
    <subcellularLocation>
        <location evidence="1">Cell membrane</location>
        <topology evidence="1">Peripheral membrane protein</topology>
        <orientation evidence="1">Cytoplasmic side</orientation>
    </subcellularLocation>
</comment>
<dbReference type="Gene3D" id="3.40.50.300">
    <property type="entry name" value="P-loop containing nucleotide triphosphate hydrolases"/>
    <property type="match status" value="1"/>
</dbReference>
<evidence type="ECO:0000256" key="12">
    <source>
        <dbReference type="ARBA" id="ARBA00025337"/>
    </source>
</evidence>
<accession>A0ABU0DQB8</accession>
<reference evidence="17 18" key="1">
    <citation type="submission" date="2023-07" db="EMBL/GenBank/DDBJ databases">
        <title>Genomic Encyclopedia of Type Strains, Phase IV (KMG-IV): sequencing the most valuable type-strain genomes for metagenomic binning, comparative biology and taxonomic classification.</title>
        <authorList>
            <person name="Goeker M."/>
        </authorList>
    </citation>
    <scope>NUCLEOTIDE SEQUENCE [LARGE SCALE GENOMIC DNA]</scope>
    <source>
        <strain evidence="17 18">DSM 15448</strain>
    </source>
</reference>
<keyword evidence="4" id="KW-0813">Transport</keyword>
<dbReference type="Pfam" id="PF00448">
    <property type="entry name" value="SRP54"/>
    <property type="match status" value="1"/>
</dbReference>
<sequence length="376" mass="42708">MKVKKYTAPTMPEVMKLVRKELGNQAVILNSREKRSNGFLGLFKKRNIEVVAAVDPNPVLNKQSKNTQVSFKQEQSPNLNESSTTKKEYDPDLLKEIRDLKEQLSNQEQTAQYPEVIEKVNSHLQGQGVSQPLIDELIQPLLAEYYSNGQHEDLTVYFQLLQDLIAEKLKPSIDYQRNSSTKNLFLFGPTGVGKTTTLAKLAADASIKQGKDVGLITLDTYRIAAVEQLKTYAKILNLSVEVAYNSEDFEIAKENLSHKDLIFIDTPGRNFRKNEYIEQIHQLIEFGEDDELYCVLSLTSKEQDMVDIYNNFKALPINQVIFTKADETSLYGPILNLWSRYDFKIAYLTTGQDVPDDIEEATVDNVAQLIAGENVW</sequence>
<keyword evidence="11" id="KW-1006">Bacterial flagellum protein export</keyword>
<evidence type="ECO:0000256" key="8">
    <source>
        <dbReference type="ARBA" id="ARBA00022927"/>
    </source>
</evidence>
<comment type="similarity">
    <text evidence="2">Belongs to the GTP-binding SRP family.</text>
</comment>
<dbReference type="InterPro" id="IPR027417">
    <property type="entry name" value="P-loop_NTPase"/>
</dbReference>
<dbReference type="SMART" id="SM00962">
    <property type="entry name" value="SRP54"/>
    <property type="match status" value="1"/>
</dbReference>
<evidence type="ECO:0000256" key="2">
    <source>
        <dbReference type="ARBA" id="ARBA00008531"/>
    </source>
</evidence>
<feature type="domain" description="SRP54-type proteins GTP-binding" evidence="16">
    <location>
        <begin position="181"/>
        <end position="372"/>
    </location>
</feature>
<evidence type="ECO:0000256" key="7">
    <source>
        <dbReference type="ARBA" id="ARBA00022795"/>
    </source>
</evidence>
<evidence type="ECO:0000259" key="15">
    <source>
        <dbReference type="SMART" id="SM00382"/>
    </source>
</evidence>
<evidence type="ECO:0000256" key="10">
    <source>
        <dbReference type="ARBA" id="ARBA00023136"/>
    </source>
</evidence>
<protein>
    <recommendedName>
        <fullName evidence="3 13">Flagellar biosynthesis protein FlhF</fullName>
    </recommendedName>
</protein>
<evidence type="ECO:0000313" key="18">
    <source>
        <dbReference type="Proteomes" id="UP001236723"/>
    </source>
</evidence>
<evidence type="ECO:0000256" key="13">
    <source>
        <dbReference type="NCBIfam" id="TIGR03499"/>
    </source>
</evidence>
<keyword evidence="6" id="KW-0547">Nucleotide-binding</keyword>
<keyword evidence="7" id="KW-1005">Bacterial flagellum biogenesis</keyword>
<keyword evidence="8" id="KW-0653">Protein transport</keyword>
<keyword evidence="18" id="KW-1185">Reference proteome</keyword>
<evidence type="ECO:0000256" key="1">
    <source>
        <dbReference type="ARBA" id="ARBA00004413"/>
    </source>
</evidence>
<dbReference type="Proteomes" id="UP001236723">
    <property type="component" value="Unassembled WGS sequence"/>
</dbReference>
<evidence type="ECO:0000256" key="9">
    <source>
        <dbReference type="ARBA" id="ARBA00023134"/>
    </source>
</evidence>
<evidence type="ECO:0000256" key="4">
    <source>
        <dbReference type="ARBA" id="ARBA00022448"/>
    </source>
</evidence>
<dbReference type="InterPro" id="IPR000897">
    <property type="entry name" value="SRP54_GTPase_dom"/>
</dbReference>
<dbReference type="SMART" id="SM00382">
    <property type="entry name" value="AAA"/>
    <property type="match status" value="1"/>
</dbReference>
<dbReference type="PANTHER" id="PTHR43134:SF3">
    <property type="entry name" value="FLAGELLAR BIOSYNTHESIS PROTEIN FLHF"/>
    <property type="match status" value="1"/>
</dbReference>
<dbReference type="InterPro" id="IPR003593">
    <property type="entry name" value="AAA+_ATPase"/>
</dbReference>
<dbReference type="SUPFAM" id="SSF52540">
    <property type="entry name" value="P-loop containing nucleoside triphosphate hydrolases"/>
    <property type="match status" value="1"/>
</dbReference>
<feature type="compositionally biased region" description="Polar residues" evidence="14">
    <location>
        <begin position="61"/>
        <end position="83"/>
    </location>
</feature>
<dbReference type="InterPro" id="IPR020006">
    <property type="entry name" value="FlhF"/>
</dbReference>
<organism evidence="17 18">
    <name type="scientific">Alkalibacillus filiformis</name>
    <dbReference type="NCBI Taxonomy" id="200990"/>
    <lineage>
        <taxon>Bacteria</taxon>
        <taxon>Bacillati</taxon>
        <taxon>Bacillota</taxon>
        <taxon>Bacilli</taxon>
        <taxon>Bacillales</taxon>
        <taxon>Bacillaceae</taxon>
        <taxon>Alkalibacillus</taxon>
    </lineage>
</organism>
<evidence type="ECO:0000256" key="14">
    <source>
        <dbReference type="SAM" id="MobiDB-lite"/>
    </source>
</evidence>
<keyword evidence="10" id="KW-0472">Membrane</keyword>
<gene>
    <name evidence="17" type="ORF">J2R98_000442</name>
</gene>